<accession>A0A1L9S9F9</accession>
<reference evidence="2" key="1">
    <citation type="journal article" date="2017" name="Genome Biol.">
        <title>Comparative genomics reveals high biological diversity and specific adaptations in the industrially and medically important fungal genus Aspergillus.</title>
        <authorList>
            <person name="de Vries R.P."/>
            <person name="Riley R."/>
            <person name="Wiebenga A."/>
            <person name="Aguilar-Osorio G."/>
            <person name="Amillis S."/>
            <person name="Uchima C.A."/>
            <person name="Anderluh G."/>
            <person name="Asadollahi M."/>
            <person name="Askin M."/>
            <person name="Barry K."/>
            <person name="Battaglia E."/>
            <person name="Bayram O."/>
            <person name="Benocci T."/>
            <person name="Braus-Stromeyer S.A."/>
            <person name="Caldana C."/>
            <person name="Canovas D."/>
            <person name="Cerqueira G.C."/>
            <person name="Chen F."/>
            <person name="Chen W."/>
            <person name="Choi C."/>
            <person name="Clum A."/>
            <person name="Dos Santos R.A."/>
            <person name="Damasio A.R."/>
            <person name="Diallinas G."/>
            <person name="Emri T."/>
            <person name="Fekete E."/>
            <person name="Flipphi M."/>
            <person name="Freyberg S."/>
            <person name="Gallo A."/>
            <person name="Gournas C."/>
            <person name="Habgood R."/>
            <person name="Hainaut M."/>
            <person name="Harispe M.L."/>
            <person name="Henrissat B."/>
            <person name="Hilden K.S."/>
            <person name="Hope R."/>
            <person name="Hossain A."/>
            <person name="Karabika E."/>
            <person name="Karaffa L."/>
            <person name="Karanyi Z."/>
            <person name="Krasevec N."/>
            <person name="Kuo A."/>
            <person name="Kusch H."/>
            <person name="LaButti K."/>
            <person name="Lagendijk E.L."/>
            <person name="Lapidus A."/>
            <person name="Levasseur A."/>
            <person name="Lindquist E."/>
            <person name="Lipzen A."/>
            <person name="Logrieco A.F."/>
            <person name="MacCabe A."/>
            <person name="Maekelae M.R."/>
            <person name="Malavazi I."/>
            <person name="Melin P."/>
            <person name="Meyer V."/>
            <person name="Mielnichuk N."/>
            <person name="Miskei M."/>
            <person name="Molnar A.P."/>
            <person name="Mule G."/>
            <person name="Ngan C.Y."/>
            <person name="Orejas M."/>
            <person name="Orosz E."/>
            <person name="Ouedraogo J.P."/>
            <person name="Overkamp K.M."/>
            <person name="Park H.-S."/>
            <person name="Perrone G."/>
            <person name="Piumi F."/>
            <person name="Punt P.J."/>
            <person name="Ram A.F."/>
            <person name="Ramon A."/>
            <person name="Rauscher S."/>
            <person name="Record E."/>
            <person name="Riano-Pachon D.M."/>
            <person name="Robert V."/>
            <person name="Roehrig J."/>
            <person name="Ruller R."/>
            <person name="Salamov A."/>
            <person name="Salih N.S."/>
            <person name="Samson R.A."/>
            <person name="Sandor E."/>
            <person name="Sanguinetti M."/>
            <person name="Schuetze T."/>
            <person name="Sepcic K."/>
            <person name="Shelest E."/>
            <person name="Sherlock G."/>
            <person name="Sophianopoulou V."/>
            <person name="Squina F.M."/>
            <person name="Sun H."/>
            <person name="Susca A."/>
            <person name="Todd R.B."/>
            <person name="Tsang A."/>
            <person name="Unkles S.E."/>
            <person name="van de Wiele N."/>
            <person name="van Rossen-Uffink D."/>
            <person name="Oliveira J.V."/>
            <person name="Vesth T.C."/>
            <person name="Visser J."/>
            <person name="Yu J.-H."/>
            <person name="Zhou M."/>
            <person name="Andersen M.R."/>
            <person name="Archer D.B."/>
            <person name="Baker S.E."/>
            <person name="Benoit I."/>
            <person name="Brakhage A.A."/>
            <person name="Braus G.H."/>
            <person name="Fischer R."/>
            <person name="Frisvad J.C."/>
            <person name="Goldman G.H."/>
            <person name="Houbraken J."/>
            <person name="Oakley B."/>
            <person name="Pocsi I."/>
            <person name="Scazzocchio C."/>
            <person name="Seiboth B."/>
            <person name="vanKuyk P.A."/>
            <person name="Wortman J."/>
            <person name="Dyer P.S."/>
            <person name="Grigoriev I.V."/>
        </authorList>
    </citation>
    <scope>NUCLEOTIDE SEQUENCE [LARGE SCALE GENOMIC DNA]</scope>
    <source>
        <strain evidence="2">CBS 506.65</strain>
    </source>
</reference>
<dbReference type="EMBL" id="KV878350">
    <property type="protein sequence ID" value="OJJ43793.1"/>
    <property type="molecule type" value="Genomic_DNA"/>
</dbReference>
<organism evidence="1 2">
    <name type="scientific">Penicilliopsis zonata CBS 506.65</name>
    <dbReference type="NCBI Taxonomy" id="1073090"/>
    <lineage>
        <taxon>Eukaryota</taxon>
        <taxon>Fungi</taxon>
        <taxon>Dikarya</taxon>
        <taxon>Ascomycota</taxon>
        <taxon>Pezizomycotina</taxon>
        <taxon>Eurotiomycetes</taxon>
        <taxon>Eurotiomycetidae</taxon>
        <taxon>Eurotiales</taxon>
        <taxon>Aspergillaceae</taxon>
        <taxon>Penicilliopsis</taxon>
    </lineage>
</organism>
<dbReference type="AlphaFoldDB" id="A0A1L9S9F9"/>
<evidence type="ECO:0000313" key="1">
    <source>
        <dbReference type="EMBL" id="OJJ43793.1"/>
    </source>
</evidence>
<dbReference type="VEuPathDB" id="FungiDB:ASPZODRAFT_135820"/>
<dbReference type="RefSeq" id="XP_022578303.1">
    <property type="nucleotide sequence ID" value="XM_022723914.1"/>
</dbReference>
<dbReference type="Proteomes" id="UP000184188">
    <property type="component" value="Unassembled WGS sequence"/>
</dbReference>
<sequence>MQYYGSISENPASSLLLVPTESLPVTTTYYLIINRDQMRTNCNPYPSRRAVVQMAVNQETVAMLGIHATLVRAMTERFLG</sequence>
<dbReference type="GeneID" id="34610379"/>
<evidence type="ECO:0000313" key="2">
    <source>
        <dbReference type="Proteomes" id="UP000184188"/>
    </source>
</evidence>
<feature type="non-terminal residue" evidence="1">
    <location>
        <position position="80"/>
    </location>
</feature>
<proteinExistence type="predicted"/>
<protein>
    <submittedName>
        <fullName evidence="1">Uncharacterized protein</fullName>
    </submittedName>
</protein>
<name>A0A1L9S9F9_9EURO</name>
<gene>
    <name evidence="1" type="ORF">ASPZODRAFT_135820</name>
</gene>
<keyword evidence="2" id="KW-1185">Reference proteome</keyword>